<name>A0A9D1GGE2_9BACT</name>
<evidence type="ECO:0000313" key="6">
    <source>
        <dbReference type="Proteomes" id="UP000886722"/>
    </source>
</evidence>
<keyword evidence="1" id="KW-0813">Transport</keyword>
<feature type="domain" description="ABC transporter" evidence="4">
    <location>
        <begin position="5"/>
        <end position="245"/>
    </location>
</feature>
<dbReference type="EMBL" id="DVKT01000071">
    <property type="protein sequence ID" value="HIT40291.1"/>
    <property type="molecule type" value="Genomic_DNA"/>
</dbReference>
<dbReference type="Proteomes" id="UP000886722">
    <property type="component" value="Unassembled WGS sequence"/>
</dbReference>
<dbReference type="InterPro" id="IPR003593">
    <property type="entry name" value="AAA+_ATPase"/>
</dbReference>
<dbReference type="SMART" id="SM00382">
    <property type="entry name" value="AAA"/>
    <property type="match status" value="2"/>
</dbReference>
<protein>
    <submittedName>
        <fullName evidence="5">ATP-binding cassette domain-containing protein</fullName>
    </submittedName>
</protein>
<evidence type="ECO:0000259" key="4">
    <source>
        <dbReference type="PROSITE" id="PS50893"/>
    </source>
</evidence>
<evidence type="ECO:0000256" key="2">
    <source>
        <dbReference type="ARBA" id="ARBA00022741"/>
    </source>
</evidence>
<dbReference type="InterPro" id="IPR050095">
    <property type="entry name" value="ECF_ABC_transporter_ATP-bd"/>
</dbReference>
<gene>
    <name evidence="5" type="ORF">IAD06_09705</name>
</gene>
<dbReference type="PROSITE" id="PS00211">
    <property type="entry name" value="ABC_TRANSPORTER_1"/>
    <property type="match status" value="1"/>
</dbReference>
<dbReference type="PANTHER" id="PTHR43553:SF3">
    <property type="entry name" value="ABC TRANSPORTER ATP-BINDING PROTEIN MODF"/>
    <property type="match status" value="1"/>
</dbReference>
<reference evidence="5" key="1">
    <citation type="submission" date="2020-10" db="EMBL/GenBank/DDBJ databases">
        <authorList>
            <person name="Gilroy R."/>
        </authorList>
    </citation>
    <scope>NUCLEOTIDE SEQUENCE</scope>
    <source>
        <strain evidence="5">21143</strain>
    </source>
</reference>
<feature type="domain" description="ABC transporter" evidence="4">
    <location>
        <begin position="269"/>
        <end position="486"/>
    </location>
</feature>
<dbReference type="AlphaFoldDB" id="A0A9D1GGE2"/>
<proteinExistence type="predicted"/>
<dbReference type="GO" id="GO:0016887">
    <property type="term" value="F:ATP hydrolysis activity"/>
    <property type="evidence" value="ECO:0007669"/>
    <property type="project" value="InterPro"/>
</dbReference>
<keyword evidence="2" id="KW-0547">Nucleotide-binding</keyword>
<evidence type="ECO:0000313" key="5">
    <source>
        <dbReference type="EMBL" id="HIT40291.1"/>
    </source>
</evidence>
<reference evidence="5" key="2">
    <citation type="journal article" date="2021" name="PeerJ">
        <title>Extensive microbial diversity within the chicken gut microbiome revealed by metagenomics and culture.</title>
        <authorList>
            <person name="Gilroy R."/>
            <person name="Ravi A."/>
            <person name="Getino M."/>
            <person name="Pursley I."/>
            <person name="Horton D.L."/>
            <person name="Alikhan N.F."/>
            <person name="Baker D."/>
            <person name="Gharbi K."/>
            <person name="Hall N."/>
            <person name="Watson M."/>
            <person name="Adriaenssens E.M."/>
            <person name="Foster-Nyarko E."/>
            <person name="Jarju S."/>
            <person name="Secka A."/>
            <person name="Antonio M."/>
            <person name="Oren A."/>
            <person name="Chaudhuri R.R."/>
            <person name="La Ragione R."/>
            <person name="Hildebrand F."/>
            <person name="Pallen M.J."/>
        </authorList>
    </citation>
    <scope>NUCLEOTIDE SEQUENCE</scope>
    <source>
        <strain evidence="5">21143</strain>
    </source>
</reference>
<dbReference type="Gene3D" id="3.40.50.300">
    <property type="entry name" value="P-loop containing nucleotide triphosphate hydrolases"/>
    <property type="match status" value="2"/>
</dbReference>
<accession>A0A9D1GGE2</accession>
<dbReference type="GO" id="GO:0043190">
    <property type="term" value="C:ATP-binding cassette (ABC) transporter complex"/>
    <property type="evidence" value="ECO:0007669"/>
    <property type="project" value="TreeGrafter"/>
</dbReference>
<dbReference type="PANTHER" id="PTHR43553">
    <property type="entry name" value="HEAVY METAL TRANSPORTER"/>
    <property type="match status" value="1"/>
</dbReference>
<dbReference type="InterPro" id="IPR027417">
    <property type="entry name" value="P-loop_NTPase"/>
</dbReference>
<evidence type="ECO:0000256" key="1">
    <source>
        <dbReference type="ARBA" id="ARBA00022448"/>
    </source>
</evidence>
<dbReference type="InterPro" id="IPR003439">
    <property type="entry name" value="ABC_transporter-like_ATP-bd"/>
</dbReference>
<dbReference type="GO" id="GO:0005524">
    <property type="term" value="F:ATP binding"/>
    <property type="evidence" value="ECO:0007669"/>
    <property type="project" value="UniProtKB-KW"/>
</dbReference>
<sequence>MQTIISLQNGIAGDLNRRFDTPINFELREGEHLAVIGVNGSGKSTLIQTVTGQLFLKTGKLSFDFGSDSHRYTSENIRYVTFNDAYGTATADYYYQQRWNSQDSDQAPCVKEILEREKCDNLSWKAHLYDLLGINSLLEKPIIMLSSGELRKMHIAKLLLSAPKVLILESPFIGLDAPSRRLLIDLLQHLIDEATVQIILVVSAPQDIPAFVTHVYEVDNMRCSRKFPLQEYRAQETITARRAAINNRHIELPVLPEGNGEICTAEEIVRLENVSIRYGSRTIIDRLNWTIKNGEKWSLSGPNGAGKSTLLSLICADNPQAYSQNITLFDHKRGSGESIWDIKKHIGYVSPEIHRSYLKDIPAAEIVASGYYDTIGLFRRLTPQQIESCMGWLDAFGISALRNRSFVKLSSGEQRLLLLARALVKDPALLILDEPLHGLDILNKELARAIIETFASRPNKTIIYVTHYPEELPRCIDKTLILKRNE</sequence>
<dbReference type="SUPFAM" id="SSF52540">
    <property type="entry name" value="P-loop containing nucleoside triphosphate hydrolases"/>
    <property type="match status" value="2"/>
</dbReference>
<dbReference type="InterPro" id="IPR017871">
    <property type="entry name" value="ABC_transporter-like_CS"/>
</dbReference>
<dbReference type="FunFam" id="3.40.50.300:FF:000866">
    <property type="entry name" value="Molybdate ABC transporter ATP-binding protein ModF"/>
    <property type="match status" value="1"/>
</dbReference>
<comment type="caution">
    <text evidence="5">The sequence shown here is derived from an EMBL/GenBank/DDBJ whole genome shotgun (WGS) entry which is preliminary data.</text>
</comment>
<dbReference type="Pfam" id="PF00005">
    <property type="entry name" value="ABC_tran"/>
    <property type="match status" value="2"/>
</dbReference>
<organism evidence="5 6">
    <name type="scientific">Candidatus Caccoplasma intestinavium</name>
    <dbReference type="NCBI Taxonomy" id="2840716"/>
    <lineage>
        <taxon>Bacteria</taxon>
        <taxon>Pseudomonadati</taxon>
        <taxon>Bacteroidota</taxon>
        <taxon>Bacteroidia</taxon>
        <taxon>Bacteroidales</taxon>
        <taxon>Bacteroidaceae</taxon>
        <taxon>Bacteroidaceae incertae sedis</taxon>
        <taxon>Candidatus Caccoplasma</taxon>
    </lineage>
</organism>
<keyword evidence="3 5" id="KW-0067">ATP-binding</keyword>
<dbReference type="PROSITE" id="PS50893">
    <property type="entry name" value="ABC_TRANSPORTER_2"/>
    <property type="match status" value="2"/>
</dbReference>
<evidence type="ECO:0000256" key="3">
    <source>
        <dbReference type="ARBA" id="ARBA00022840"/>
    </source>
</evidence>
<dbReference type="GO" id="GO:0042626">
    <property type="term" value="F:ATPase-coupled transmembrane transporter activity"/>
    <property type="evidence" value="ECO:0007669"/>
    <property type="project" value="TreeGrafter"/>
</dbReference>